<protein>
    <submittedName>
        <fullName evidence="1">Uncharacterized protein</fullName>
    </submittedName>
</protein>
<accession>A0AAD9WLH5</accession>
<proteinExistence type="predicted"/>
<gene>
    <name evidence="1" type="ORF">Ddye_030328</name>
</gene>
<dbReference type="Proteomes" id="UP001280121">
    <property type="component" value="Unassembled WGS sequence"/>
</dbReference>
<organism evidence="1 2">
    <name type="scientific">Dipteronia dyeriana</name>
    <dbReference type="NCBI Taxonomy" id="168575"/>
    <lineage>
        <taxon>Eukaryota</taxon>
        <taxon>Viridiplantae</taxon>
        <taxon>Streptophyta</taxon>
        <taxon>Embryophyta</taxon>
        <taxon>Tracheophyta</taxon>
        <taxon>Spermatophyta</taxon>
        <taxon>Magnoliopsida</taxon>
        <taxon>eudicotyledons</taxon>
        <taxon>Gunneridae</taxon>
        <taxon>Pentapetalae</taxon>
        <taxon>rosids</taxon>
        <taxon>malvids</taxon>
        <taxon>Sapindales</taxon>
        <taxon>Sapindaceae</taxon>
        <taxon>Hippocastanoideae</taxon>
        <taxon>Acereae</taxon>
        <taxon>Dipteronia</taxon>
    </lineage>
</organism>
<dbReference type="PANTHER" id="PTHR48449">
    <property type="entry name" value="DUF1985 DOMAIN-CONTAINING PROTEIN"/>
    <property type="match status" value="1"/>
</dbReference>
<reference evidence="1" key="1">
    <citation type="journal article" date="2023" name="Plant J.">
        <title>Genome sequences and population genomics provide insights into the demographic history, inbreeding, and mutation load of two 'living fossil' tree species of Dipteronia.</title>
        <authorList>
            <person name="Feng Y."/>
            <person name="Comes H.P."/>
            <person name="Chen J."/>
            <person name="Zhu S."/>
            <person name="Lu R."/>
            <person name="Zhang X."/>
            <person name="Li P."/>
            <person name="Qiu J."/>
            <person name="Olsen K.M."/>
            <person name="Qiu Y."/>
        </authorList>
    </citation>
    <scope>NUCLEOTIDE SEQUENCE</scope>
    <source>
        <strain evidence="1">KIB01</strain>
    </source>
</reference>
<sequence length="488" mass="56209">MGPKSEMLFNLSIQGTWGGVDSSPSKVACCRVLLMSGTNFLWQLDSRIGALTGYIGAPVNGLQHGMNKRYQEIIVIATKLNLTSLLMFTRAMEKVALKMVEILASAVGSENPIPPDLFFDMRNRLRDLLKTPQGDWYKGKLTRHGHFDALAHIDDALNRVPTEFTDEDRCRFMASCFGHFLMMHQELKFSGGVIHRLLLRELHYNGPTDVMQFMLGNQSVRFPKVYFFLIIELRFGVVPDTTKYAAVENGIHQRYFPRANEVSLEEIRGVVTDTEFGEAYDAVKLYLIYMLNWILIGVDERFKIPVWQFRLVEDLDEFQWGVHVYIDSIYSFKHAFDGRRDGFEQLQQEMGTDVHTVETYNIYGISNALLIFAFEMFARKELVPTPAEGQAPYYAGLNEGGAYRPQRERHRRIRVLFTTPRHGTSSGDSRGGIGRDRETPWADLLNDVHEALRKSKEERERQHLKLVDMIQKSDDDRQQQHRVLLDMI</sequence>
<comment type="caution">
    <text evidence="1">The sequence shown here is derived from an EMBL/GenBank/DDBJ whole genome shotgun (WGS) entry which is preliminary data.</text>
</comment>
<dbReference type="PANTHER" id="PTHR48449:SF1">
    <property type="entry name" value="DUF1985 DOMAIN-CONTAINING PROTEIN"/>
    <property type="match status" value="1"/>
</dbReference>
<dbReference type="EMBL" id="JANJYI010000009">
    <property type="protein sequence ID" value="KAK2635536.1"/>
    <property type="molecule type" value="Genomic_DNA"/>
</dbReference>
<name>A0AAD9WLH5_9ROSI</name>
<keyword evidence="2" id="KW-1185">Reference proteome</keyword>
<evidence type="ECO:0000313" key="2">
    <source>
        <dbReference type="Proteomes" id="UP001280121"/>
    </source>
</evidence>
<evidence type="ECO:0000313" key="1">
    <source>
        <dbReference type="EMBL" id="KAK2635536.1"/>
    </source>
</evidence>
<dbReference type="AlphaFoldDB" id="A0AAD9WLH5"/>